<dbReference type="EMBL" id="OUNR01000016">
    <property type="protein sequence ID" value="SPP65350.1"/>
    <property type="molecule type" value="Genomic_DNA"/>
</dbReference>
<reference evidence="3" key="1">
    <citation type="submission" date="2018-04" db="EMBL/GenBank/DDBJ databases">
        <authorList>
            <person name="Lucker S."/>
            <person name="Sakoula D."/>
        </authorList>
    </citation>
    <scope>NUCLEOTIDE SEQUENCE [LARGE SCALE GENOMIC DNA]</scope>
</reference>
<dbReference type="Gene3D" id="2.40.10.220">
    <property type="entry name" value="predicted glycosyltransferase like domains"/>
    <property type="match status" value="1"/>
</dbReference>
<dbReference type="SUPFAM" id="SSF141371">
    <property type="entry name" value="PilZ domain-like"/>
    <property type="match status" value="1"/>
</dbReference>
<dbReference type="RefSeq" id="WP_121989649.1">
    <property type="nucleotide sequence ID" value="NZ_OUNR01000016.1"/>
</dbReference>
<dbReference type="Pfam" id="PF07238">
    <property type="entry name" value="PilZ"/>
    <property type="match status" value="1"/>
</dbReference>
<evidence type="ECO:0000259" key="1">
    <source>
        <dbReference type="Pfam" id="PF07238"/>
    </source>
</evidence>
<dbReference type="AlphaFoldDB" id="A0A330LEE8"/>
<dbReference type="GO" id="GO:0035438">
    <property type="term" value="F:cyclic-di-GMP binding"/>
    <property type="evidence" value="ECO:0007669"/>
    <property type="project" value="InterPro"/>
</dbReference>
<sequence length="108" mass="11859">MVTRKFPRFPTSISSILVQRDRLKYNAALRDVSVKGCRVESVIRPFTGMQLEVSLQLPGEASPITITNAAVRWTGSHGIGIEFLTIAPPQLERLTQLITKLSSATHAA</sequence>
<feature type="domain" description="PilZ" evidence="1">
    <location>
        <begin position="4"/>
        <end position="99"/>
    </location>
</feature>
<evidence type="ECO:0000313" key="2">
    <source>
        <dbReference type="EMBL" id="SPP65350.1"/>
    </source>
</evidence>
<organism evidence="2 3">
    <name type="scientific">Nitrospira lenta</name>
    <dbReference type="NCBI Taxonomy" id="1436998"/>
    <lineage>
        <taxon>Bacteria</taxon>
        <taxon>Pseudomonadati</taxon>
        <taxon>Nitrospirota</taxon>
        <taxon>Nitrospiria</taxon>
        <taxon>Nitrospirales</taxon>
        <taxon>Nitrospiraceae</taxon>
        <taxon>Nitrospira</taxon>
    </lineage>
</organism>
<gene>
    <name evidence="2" type="ORF">NITLEN_30264</name>
</gene>
<dbReference type="Proteomes" id="UP000248168">
    <property type="component" value="Unassembled WGS sequence"/>
</dbReference>
<name>A0A330LEE8_9BACT</name>
<dbReference type="InterPro" id="IPR009875">
    <property type="entry name" value="PilZ_domain"/>
</dbReference>
<dbReference type="OrthoDB" id="9794070at2"/>
<proteinExistence type="predicted"/>
<protein>
    <recommendedName>
        <fullName evidence="1">PilZ domain-containing protein</fullName>
    </recommendedName>
</protein>
<accession>A0A330LEE8</accession>
<dbReference type="InParanoid" id="A0A330LEE8"/>
<keyword evidence="3" id="KW-1185">Reference proteome</keyword>
<evidence type="ECO:0000313" key="3">
    <source>
        <dbReference type="Proteomes" id="UP000248168"/>
    </source>
</evidence>